<name>A0ABZ1YY32_9NOCA</name>
<evidence type="ECO:0000313" key="6">
    <source>
        <dbReference type="EMBL" id="WUV46790.1"/>
    </source>
</evidence>
<gene>
    <name evidence="6" type="ORF">OG563_00560</name>
</gene>
<evidence type="ECO:0000256" key="5">
    <source>
        <dbReference type="SAM" id="Phobius"/>
    </source>
</evidence>
<accession>A0ABZ1YY32</accession>
<evidence type="ECO:0000256" key="1">
    <source>
        <dbReference type="ARBA" id="ARBA00004141"/>
    </source>
</evidence>
<dbReference type="InterPro" id="IPR032808">
    <property type="entry name" value="DoxX"/>
</dbReference>
<keyword evidence="3 5" id="KW-1133">Transmembrane helix</keyword>
<dbReference type="Proteomes" id="UP001432062">
    <property type="component" value="Chromosome"/>
</dbReference>
<comment type="subcellular location">
    <subcellularLocation>
        <location evidence="1">Membrane</location>
        <topology evidence="1">Multi-pass membrane protein</topology>
    </subcellularLocation>
</comment>
<reference evidence="6" key="1">
    <citation type="submission" date="2022-10" db="EMBL/GenBank/DDBJ databases">
        <title>The complete genomes of actinobacterial strains from the NBC collection.</title>
        <authorList>
            <person name="Joergensen T.S."/>
            <person name="Alvarez Arevalo M."/>
            <person name="Sterndorff E.B."/>
            <person name="Faurdal D."/>
            <person name="Vuksanovic O."/>
            <person name="Mourched A.-S."/>
            <person name="Charusanti P."/>
            <person name="Shaw S."/>
            <person name="Blin K."/>
            <person name="Weber T."/>
        </authorList>
    </citation>
    <scope>NUCLEOTIDE SEQUENCE</scope>
    <source>
        <strain evidence="6">NBC_01482</strain>
    </source>
</reference>
<keyword evidence="7" id="KW-1185">Reference proteome</keyword>
<keyword evidence="2 5" id="KW-0812">Transmembrane</keyword>
<keyword evidence="4 5" id="KW-0472">Membrane</keyword>
<feature type="transmembrane region" description="Helical" evidence="5">
    <location>
        <begin position="95"/>
        <end position="114"/>
    </location>
</feature>
<feature type="transmembrane region" description="Helical" evidence="5">
    <location>
        <begin position="69"/>
        <end position="89"/>
    </location>
</feature>
<evidence type="ECO:0000313" key="7">
    <source>
        <dbReference type="Proteomes" id="UP001432062"/>
    </source>
</evidence>
<organism evidence="6 7">
    <name type="scientific">Nocardia vinacea</name>
    <dbReference type="NCBI Taxonomy" id="96468"/>
    <lineage>
        <taxon>Bacteria</taxon>
        <taxon>Bacillati</taxon>
        <taxon>Actinomycetota</taxon>
        <taxon>Actinomycetes</taxon>
        <taxon>Mycobacteriales</taxon>
        <taxon>Nocardiaceae</taxon>
        <taxon>Nocardia</taxon>
    </lineage>
</organism>
<proteinExistence type="predicted"/>
<sequence length="115" mass="12189">MSVAYVVVTILAAAAAFGATGFDIVKADQVREMMRGYGLPQWTLNPLAILKALGGLGLLIGLAIPPLGLAAALCLVLYFLGAEITIIRAKWYTDIVYPLPYLILSTASLALFAYA</sequence>
<dbReference type="Pfam" id="PF13564">
    <property type="entry name" value="DoxX_2"/>
    <property type="match status" value="1"/>
</dbReference>
<evidence type="ECO:0000256" key="2">
    <source>
        <dbReference type="ARBA" id="ARBA00022692"/>
    </source>
</evidence>
<dbReference type="EMBL" id="CP109441">
    <property type="protein sequence ID" value="WUV46790.1"/>
    <property type="molecule type" value="Genomic_DNA"/>
</dbReference>
<protein>
    <submittedName>
        <fullName evidence="6">DoxX family protein</fullName>
    </submittedName>
</protein>
<evidence type="ECO:0000256" key="3">
    <source>
        <dbReference type="ARBA" id="ARBA00022989"/>
    </source>
</evidence>
<evidence type="ECO:0000256" key="4">
    <source>
        <dbReference type="ARBA" id="ARBA00023136"/>
    </source>
</evidence>
<dbReference type="RefSeq" id="WP_327099706.1">
    <property type="nucleotide sequence ID" value="NZ_CP109149.1"/>
</dbReference>